<dbReference type="RefSeq" id="WP_069381895.1">
    <property type="nucleotide sequence ID" value="NZ_CP017141.1"/>
</dbReference>
<dbReference type="OrthoDB" id="9780595at2"/>
<dbReference type="KEGG" id="psty:BFS30_25565"/>
<gene>
    <name evidence="2" type="ORF">BFS30_25565</name>
</gene>
<keyword evidence="3" id="KW-1185">Reference proteome</keyword>
<dbReference type="PANTHER" id="PTHR43162:SF1">
    <property type="entry name" value="PRESTALK A DIFFERENTIATION PROTEIN A"/>
    <property type="match status" value="1"/>
</dbReference>
<feature type="domain" description="NmrA-like" evidence="1">
    <location>
        <begin position="5"/>
        <end position="260"/>
    </location>
</feature>
<dbReference type="AlphaFoldDB" id="A0A1D7QNL3"/>
<evidence type="ECO:0000313" key="2">
    <source>
        <dbReference type="EMBL" id="AOM80233.1"/>
    </source>
</evidence>
<reference evidence="2 3" key="1">
    <citation type="submission" date="2016-08" db="EMBL/GenBank/DDBJ databases">
        <authorList>
            <person name="Seilhamer J.J."/>
        </authorList>
    </citation>
    <scope>NUCLEOTIDE SEQUENCE [LARGE SCALE GENOMIC DNA]</scope>
    <source>
        <strain evidence="2 3">DX4</strain>
    </source>
</reference>
<sequence>MKKFKPTIVVFGCTGTVGKEVMRQLNTCDCMVRGVLRHPERPYPVPIGSYPSNITYVSADLNSGSQLKEACIGADALFLLTATSPNQIEHEINIIDAARQSGIKRIVKLSAPVIHSPAKVEVSQWHGEIDDYLLRNFDEFCCLRPHSFMQNWERNTFTIRYFGKIYGALGNAQRNYIDCRDVATVAVNYLLAREELKQRSVILAGPQAITNIEMAAKLSHITGSKIEYVDITPEELFSQLTNKAKLPKWLATHIVELDELAIKVPEPARDTITDLILRKPRIMDEYLQESRHLFKRKPLWKLFSTISIIF</sequence>
<dbReference type="Gene3D" id="3.40.50.720">
    <property type="entry name" value="NAD(P)-binding Rossmann-like Domain"/>
    <property type="match status" value="1"/>
</dbReference>
<dbReference type="Gene3D" id="3.90.25.10">
    <property type="entry name" value="UDP-galactose 4-epimerase, domain 1"/>
    <property type="match status" value="1"/>
</dbReference>
<evidence type="ECO:0000313" key="3">
    <source>
        <dbReference type="Proteomes" id="UP000094313"/>
    </source>
</evidence>
<evidence type="ECO:0000259" key="1">
    <source>
        <dbReference type="Pfam" id="PF05368"/>
    </source>
</evidence>
<protein>
    <submittedName>
        <fullName evidence="2">NmrA family transcriptional regulator</fullName>
    </submittedName>
</protein>
<organism evidence="2 3">
    <name type="scientific">Pedobacter steynii</name>
    <dbReference type="NCBI Taxonomy" id="430522"/>
    <lineage>
        <taxon>Bacteria</taxon>
        <taxon>Pseudomonadati</taxon>
        <taxon>Bacteroidota</taxon>
        <taxon>Sphingobacteriia</taxon>
        <taxon>Sphingobacteriales</taxon>
        <taxon>Sphingobacteriaceae</taxon>
        <taxon>Pedobacter</taxon>
    </lineage>
</organism>
<dbReference type="InterPro" id="IPR051604">
    <property type="entry name" value="Ergot_Alk_Oxidoreductase"/>
</dbReference>
<name>A0A1D7QNL3_9SPHI</name>
<dbReference type="SUPFAM" id="SSF51735">
    <property type="entry name" value="NAD(P)-binding Rossmann-fold domains"/>
    <property type="match status" value="1"/>
</dbReference>
<dbReference type="Proteomes" id="UP000094313">
    <property type="component" value="Chromosome"/>
</dbReference>
<dbReference type="InterPro" id="IPR008030">
    <property type="entry name" value="NmrA-like"/>
</dbReference>
<proteinExistence type="predicted"/>
<accession>A0A1D7QNL3</accession>
<dbReference type="InterPro" id="IPR036291">
    <property type="entry name" value="NAD(P)-bd_dom_sf"/>
</dbReference>
<dbReference type="Pfam" id="PF05368">
    <property type="entry name" value="NmrA"/>
    <property type="match status" value="1"/>
</dbReference>
<dbReference type="EMBL" id="CP017141">
    <property type="protein sequence ID" value="AOM80233.1"/>
    <property type="molecule type" value="Genomic_DNA"/>
</dbReference>
<dbReference type="PANTHER" id="PTHR43162">
    <property type="match status" value="1"/>
</dbReference>